<evidence type="ECO:0000256" key="8">
    <source>
        <dbReference type="ARBA" id="ARBA00022777"/>
    </source>
</evidence>
<dbReference type="InterPro" id="IPR039606">
    <property type="entry name" value="Phytol/farnesol_kinase"/>
</dbReference>
<dbReference type="OrthoDB" id="5673at2759"/>
<dbReference type="STRING" id="361077.A0A152A4U3"/>
<proteinExistence type="inferred from homology"/>
<evidence type="ECO:0000256" key="12">
    <source>
        <dbReference type="ARBA" id="ARBA00024015"/>
    </source>
</evidence>
<feature type="transmembrane region" description="Helical" evidence="15">
    <location>
        <begin position="187"/>
        <end position="206"/>
    </location>
</feature>
<evidence type="ECO:0000256" key="1">
    <source>
        <dbReference type="ARBA" id="ARBA00004141"/>
    </source>
</evidence>
<evidence type="ECO:0000313" key="16">
    <source>
        <dbReference type="EMBL" id="KYR01107.1"/>
    </source>
</evidence>
<dbReference type="EC" id="2.7.1.182" evidence="13"/>
<dbReference type="PANTHER" id="PTHR32523">
    <property type="entry name" value="PHYTOL KINASE 1, CHLOROPLASTIC"/>
    <property type="match status" value="1"/>
</dbReference>
<feature type="transmembrane region" description="Helical" evidence="15">
    <location>
        <begin position="128"/>
        <end position="149"/>
    </location>
</feature>
<gene>
    <name evidence="16" type="ORF">DLAC_02209</name>
</gene>
<keyword evidence="7 15" id="KW-0812">Transmembrane</keyword>
<comment type="similarity">
    <text evidence="3">Belongs to the polyprenol kinase family.</text>
</comment>
<dbReference type="EMBL" id="LODT01000011">
    <property type="protein sequence ID" value="KYR01107.1"/>
    <property type="molecule type" value="Genomic_DNA"/>
</dbReference>
<evidence type="ECO:0000256" key="4">
    <source>
        <dbReference type="ARBA" id="ARBA00022528"/>
    </source>
</evidence>
<dbReference type="GO" id="GO:0010276">
    <property type="term" value="F:phytol kinase activity"/>
    <property type="evidence" value="ECO:0007669"/>
    <property type="project" value="UniProtKB-EC"/>
</dbReference>
<evidence type="ECO:0000256" key="7">
    <source>
        <dbReference type="ARBA" id="ARBA00022692"/>
    </source>
</evidence>
<feature type="transmembrane region" description="Helical" evidence="15">
    <location>
        <begin position="6"/>
        <end position="26"/>
    </location>
</feature>
<keyword evidence="5" id="KW-0934">Plastid</keyword>
<evidence type="ECO:0000256" key="15">
    <source>
        <dbReference type="SAM" id="Phobius"/>
    </source>
</evidence>
<evidence type="ECO:0000256" key="9">
    <source>
        <dbReference type="ARBA" id="ARBA00022946"/>
    </source>
</evidence>
<evidence type="ECO:0000256" key="2">
    <source>
        <dbReference type="ARBA" id="ARBA00004229"/>
    </source>
</evidence>
<reference evidence="16 17" key="1">
    <citation type="submission" date="2015-12" db="EMBL/GenBank/DDBJ databases">
        <title>Dictyostelia acquired genes for synthesis and detection of signals that induce cell-type specialization by lateral gene transfer from prokaryotes.</title>
        <authorList>
            <person name="Gloeckner G."/>
            <person name="Schaap P."/>
        </authorList>
    </citation>
    <scope>NUCLEOTIDE SEQUENCE [LARGE SCALE GENOMIC DNA]</scope>
    <source>
        <strain evidence="16 17">TK</strain>
    </source>
</reference>
<evidence type="ECO:0000313" key="17">
    <source>
        <dbReference type="Proteomes" id="UP000076078"/>
    </source>
</evidence>
<comment type="subcellular location">
    <subcellularLocation>
        <location evidence="1">Membrane</location>
        <topology evidence="1">Multi-pass membrane protein</topology>
    </subcellularLocation>
    <subcellularLocation>
        <location evidence="2">Plastid</location>
        <location evidence="2">Chloroplast</location>
    </subcellularLocation>
</comment>
<feature type="transmembrane region" description="Helical" evidence="15">
    <location>
        <begin position="38"/>
        <end position="54"/>
    </location>
</feature>
<dbReference type="Proteomes" id="UP000076078">
    <property type="component" value="Unassembled WGS sequence"/>
</dbReference>
<name>A0A152A4U3_TIELA</name>
<keyword evidence="6" id="KW-0808">Transferase</keyword>
<keyword evidence="9" id="KW-0809">Transit peptide</keyword>
<keyword evidence="17" id="KW-1185">Reference proteome</keyword>
<keyword evidence="4" id="KW-0150">Chloroplast</keyword>
<evidence type="ECO:0000256" key="3">
    <source>
        <dbReference type="ARBA" id="ARBA00010794"/>
    </source>
</evidence>
<comment type="pathway">
    <text evidence="12">Cofactor biosynthesis; tocopherol biosynthesis.</text>
</comment>
<dbReference type="GO" id="GO:0016020">
    <property type="term" value="C:membrane"/>
    <property type="evidence" value="ECO:0007669"/>
    <property type="project" value="UniProtKB-SubCell"/>
</dbReference>
<evidence type="ECO:0000256" key="13">
    <source>
        <dbReference type="ARBA" id="ARBA00039024"/>
    </source>
</evidence>
<evidence type="ECO:0000256" key="5">
    <source>
        <dbReference type="ARBA" id="ARBA00022640"/>
    </source>
</evidence>
<organism evidence="16 17">
    <name type="scientific">Tieghemostelium lacteum</name>
    <name type="common">Slime mold</name>
    <name type="synonym">Dictyostelium lacteum</name>
    <dbReference type="NCBI Taxonomy" id="361077"/>
    <lineage>
        <taxon>Eukaryota</taxon>
        <taxon>Amoebozoa</taxon>
        <taxon>Evosea</taxon>
        <taxon>Eumycetozoa</taxon>
        <taxon>Dictyostelia</taxon>
        <taxon>Dictyosteliales</taxon>
        <taxon>Raperosteliaceae</taxon>
        <taxon>Tieghemostelium</taxon>
    </lineage>
</organism>
<evidence type="ECO:0000256" key="14">
    <source>
        <dbReference type="ARBA" id="ARBA00048889"/>
    </source>
</evidence>
<feature type="transmembrane region" description="Helical" evidence="15">
    <location>
        <begin position="161"/>
        <end position="181"/>
    </location>
</feature>
<dbReference type="AlphaFoldDB" id="A0A152A4U3"/>
<comment type="caution">
    <text evidence="16">The sequence shown here is derived from an EMBL/GenBank/DDBJ whole genome shotgun (WGS) entry which is preliminary data.</text>
</comment>
<protein>
    <recommendedName>
        <fullName evidence="13">phytol kinase</fullName>
        <ecNumber evidence="13">2.7.1.182</ecNumber>
    </recommendedName>
</protein>
<feature type="transmembrane region" description="Helical" evidence="15">
    <location>
        <begin position="60"/>
        <end position="81"/>
    </location>
</feature>
<keyword evidence="8" id="KW-0418">Kinase</keyword>
<dbReference type="InParanoid" id="A0A152A4U3"/>
<keyword evidence="11 15" id="KW-0472">Membrane</keyword>
<evidence type="ECO:0000256" key="11">
    <source>
        <dbReference type="ARBA" id="ARBA00023136"/>
    </source>
</evidence>
<evidence type="ECO:0000256" key="10">
    <source>
        <dbReference type="ARBA" id="ARBA00022989"/>
    </source>
</evidence>
<dbReference type="OMA" id="IQESSHM"/>
<keyword evidence="10 15" id="KW-1133">Transmembrane helix</keyword>
<accession>A0A152A4U3</accession>
<feature type="transmembrane region" description="Helical" evidence="15">
    <location>
        <begin position="102"/>
        <end position="122"/>
    </location>
</feature>
<sequence length="236" mass="26181">MDLVVAFGKCAFVCVSWLKAAEFLSYKKITTNAQSRKVIHIGTGLIFCLTWSLFPQNNHLSKYVASIIPGLVTVLYTLIGLGLVKDQKTVNSMSRSGNPTELLYGPASYGFIIVFLTTYYWVYSPIGVTAISFLCIGDGFAGLIGYEFGRKPLPWNKNKTIVGSISFLLSSVIGTIIMFNLMQKVGLFLQFSVMLYIPYLVTAAAICTAIESLPMHDWDNITVFLTCTLLFTYFGY</sequence>
<dbReference type="PANTHER" id="PTHR32523:SF8">
    <property type="entry name" value="DOLICHOL KINASE"/>
    <property type="match status" value="1"/>
</dbReference>
<comment type="catalytic activity">
    <reaction evidence="14">
        <text>phytol + CTP = phytyl phosphate + CDP + H(+)</text>
        <dbReference type="Rhea" id="RHEA:38055"/>
        <dbReference type="ChEBI" id="CHEBI:15378"/>
        <dbReference type="ChEBI" id="CHEBI:17327"/>
        <dbReference type="ChEBI" id="CHEBI:37563"/>
        <dbReference type="ChEBI" id="CHEBI:58069"/>
        <dbReference type="ChEBI" id="CHEBI:75483"/>
        <dbReference type="EC" id="2.7.1.182"/>
    </reaction>
</comment>
<evidence type="ECO:0000256" key="6">
    <source>
        <dbReference type="ARBA" id="ARBA00022679"/>
    </source>
</evidence>